<sequence>MNEIFKLFGSIGLHTDEAEDGLEKVHKKGESAAGNITGFFKKAALGIGAVFAAGKIIDFGKQTVEAAADAQAIRGQYEQVFGNMTGDADKMSQNMAQKFGMIPEQLTPGMIKFQSMFRGVGIDTKKAMDMTKDATTAAADASKFANVSYADAQASIQSFILGNYEAGDAIGVQANDNAVAQYAIQQGAVKTTAEWQKMGDAQKEQMRLGFITHVQELSGVTGQAARESGSYEAVTEKLGATWQKFLATVGAPILSAVIPILGAVGNAVGYLTGLFSGAKNSTDPLASAISFLVSMFQYTAGVITSVLKPVFDGMFTTSMTSAKSTLGQLVFAVGDGIRMIGNFFLTHAPQIQLILLNLFKFIREGWAVVFSVARTIINAFFQYVVPFISQMVRQITAFWKANGTQIMQAVTIVFNTIKGVINAVMPYLVNFIKSTWNNIKSVIQGVVNIIQGIIQVFSGVMRGDWSAIWSGVQSICRGAGQVIQGIFSQMINVVKNTVMGGLNGVKSLFSSILGGLGNLVHNAFDGAVNAAKNKLDSMVSAVRQGIDWIKNLFNFHIEFPSFHMPSFHVSGGSANPLDWVQGKGIPKLEFYAKGGIMNNPTAFGMNGDSLMVGGEAGQEAVLPLNRNTLGMIGDKISANMGGNGTDEIVAAIREMAAHIVEAVIAAGNINIDGQALTDHVENLMMKGITI</sequence>
<feature type="transmembrane region" description="Helical" evidence="1">
    <location>
        <begin position="366"/>
        <end position="385"/>
    </location>
</feature>
<keyword evidence="1" id="KW-0472">Membrane</keyword>
<protein>
    <submittedName>
        <fullName evidence="2">Putative tail tape measure protein</fullName>
    </submittedName>
</protein>
<feature type="transmembrane region" description="Helical" evidence="1">
    <location>
        <begin position="253"/>
        <end position="273"/>
    </location>
</feature>
<evidence type="ECO:0000313" key="2">
    <source>
        <dbReference type="EMBL" id="ADD25713.1"/>
    </source>
</evidence>
<keyword evidence="1" id="KW-1133">Transmembrane helix</keyword>
<evidence type="ECO:0000256" key="1">
    <source>
        <dbReference type="SAM" id="Phobius"/>
    </source>
</evidence>
<keyword evidence="1" id="KW-0812">Transmembrane</keyword>
<dbReference type="GeneID" id="24366517"/>
<dbReference type="KEGG" id="vg:24366517"/>
<evidence type="ECO:0000313" key="3">
    <source>
        <dbReference type="Proteomes" id="UP000207683"/>
    </source>
</evidence>
<feature type="transmembrane region" description="Helical" evidence="1">
    <location>
        <begin position="285"/>
        <end position="306"/>
    </location>
</feature>
<name>D3W0E7_9CAUD</name>
<dbReference type="InterPro" id="IPR016024">
    <property type="entry name" value="ARM-type_fold"/>
</dbReference>
<dbReference type="Proteomes" id="UP000207683">
    <property type="component" value="Segment"/>
</dbReference>
<proteinExistence type="predicted"/>
<dbReference type="OrthoDB" id="8911at10239"/>
<reference evidence="2 3" key="1">
    <citation type="journal article" date="2010" name="Appl. Environ. Microbiol.">
        <title>Genome organization and characterization of the virulent lactococcal phage 1358 and its similarities to Listeria phages.</title>
        <authorList>
            <person name="Dupuis M.E."/>
            <person name="Moineau S."/>
        </authorList>
    </citation>
    <scope>NUCLEOTIDE SEQUENCE [LARGE SCALE GENOMIC DNA]</scope>
</reference>
<accession>D3W0E7</accession>
<dbReference type="PANTHER" id="PTHR37813">
    <property type="entry name" value="FELS-2 PROPHAGE PROTEIN"/>
    <property type="match status" value="1"/>
</dbReference>
<dbReference type="SUPFAM" id="SSF48371">
    <property type="entry name" value="ARM repeat"/>
    <property type="match status" value="1"/>
</dbReference>
<dbReference type="PANTHER" id="PTHR37813:SF1">
    <property type="entry name" value="FELS-2 PROPHAGE PROTEIN"/>
    <property type="match status" value="1"/>
</dbReference>
<keyword evidence="3" id="KW-1185">Reference proteome</keyword>
<dbReference type="RefSeq" id="YP_009140403.1">
    <property type="nucleotide sequence ID" value="NC_027120.1"/>
</dbReference>
<dbReference type="EMBL" id="GQ403788">
    <property type="protein sequence ID" value="ADD25713.1"/>
    <property type="molecule type" value="Genomic_DNA"/>
</dbReference>
<organism evidence="2 3">
    <name type="scientific">Lactococcus phage 1358</name>
    <dbReference type="NCBI Taxonomy" id="741942"/>
    <lineage>
        <taxon>Viruses</taxon>
        <taxon>Duplodnaviria</taxon>
        <taxon>Heunggongvirae</taxon>
        <taxon>Uroviricota</taxon>
        <taxon>Caudoviricetes</taxon>
        <taxon>Whiteheadvirus</taxon>
        <taxon>Whiteheadvirus wv1358</taxon>
    </lineage>
</organism>